<dbReference type="InterPro" id="IPR046342">
    <property type="entry name" value="CBS_dom_sf"/>
</dbReference>
<keyword evidence="10 14" id="KW-0472">Membrane</keyword>
<evidence type="ECO:0000256" key="4">
    <source>
        <dbReference type="ARBA" id="ARBA00022692"/>
    </source>
</evidence>
<evidence type="ECO:0000256" key="15">
    <source>
        <dbReference type="SAM" id="MobiDB-lite"/>
    </source>
</evidence>
<sequence>MDHHELNDHFHGGDIEHDGGGGGGFYERRDSNASLLSEREGAMREPLLISKSRVNTTSQIAIVGAKVYPIESLDYESPDHSPLCSDDPNIGSNPSAHDAHYKAQDPSFSPRPVRNRRPPPYLQDYLEVGRIMGGWIIENELIKEDWRSRKRVEIYQYIFLKWTLVLLIGLLTGLVGFFNNLAVENIAGFKLLYTGNLMLKDKFFQGFVAFAGMNVILATCAAALCAFVAPAAAGSGIPEVKAYLNGVDAHSILAPSTLFVKIFGSIFGVSAGFVVGKEGPMVHTGACIANLLGQGGSRKYHLTWKWLRYFKNDRDRRDLITCGAAAGVAAAFRAPVGGVLFALEEAASWWRSALLWRAFFTTAVVAVVLRTLISFCRSGKCGLFGQGGLIMFDVNSAIPAYNTADLLAVVLIGALGGLFGCLYNYLVDKVLRTYSFINERGRVFKILLVITISLLTSCCAYGLPWFSPCTPCPVGLEEECPTIGRSGNYKNFQCPPGHYNDLASLFLNTNDDAIRNLFSSRNRNEFHISTLFIFFASIYFLGIITYGIAVPSGLFIPVILAGASYGRLVGRLLGSISNLDVGLFALLGAASFLGGTMRMTVSLCIILLELTNDLLMLPLMMLVLLISKTVADSFNKGVYDQIVKMKGLPYLEAHAEPYMRHLAAGDVCAGPLITFSGVEKVGNIMHALQMTRHNGFPVLDEPPFADAPELCGLVLRSHLLVLLKGKKFTKNRVLSGSEVLRVFHAFDFGKAGSGKGLKVEDLDLSEEEMEMYVDLHPITNTSPYMVVETMSLAKAAVLFRELGLRHLCVVPKTPGRPPIVGILTRHDFMPEHVLGLYPQFRHHK</sequence>
<feature type="region of interest" description="Disordered" evidence="15">
    <location>
        <begin position="1"/>
        <end position="29"/>
    </location>
</feature>
<dbReference type="InterPro" id="IPR000644">
    <property type="entry name" value="CBS_dom"/>
</dbReference>
<feature type="transmembrane region" description="Helical" evidence="14">
    <location>
        <begin position="159"/>
        <end position="182"/>
    </location>
</feature>
<evidence type="ECO:0000256" key="3">
    <source>
        <dbReference type="ARBA" id="ARBA00022448"/>
    </source>
</evidence>
<evidence type="ECO:0000313" key="18">
    <source>
        <dbReference type="Proteomes" id="UP001318860"/>
    </source>
</evidence>
<dbReference type="Gene3D" id="3.10.580.10">
    <property type="entry name" value="CBS-domain"/>
    <property type="match status" value="1"/>
</dbReference>
<dbReference type="Proteomes" id="UP001318860">
    <property type="component" value="Unassembled WGS sequence"/>
</dbReference>
<keyword evidence="18" id="KW-1185">Reference proteome</keyword>
<evidence type="ECO:0000256" key="12">
    <source>
        <dbReference type="ARBA" id="ARBA00023214"/>
    </source>
</evidence>
<evidence type="ECO:0000256" key="13">
    <source>
        <dbReference type="PROSITE-ProRule" id="PRU00703"/>
    </source>
</evidence>
<dbReference type="PRINTS" id="PR01120">
    <property type="entry name" value="CLCHANNELPLT"/>
</dbReference>
<reference evidence="17 18" key="1">
    <citation type="journal article" date="2021" name="Comput. Struct. Biotechnol. J.">
        <title>De novo genome assembly of the potent medicinal plant Rehmannia glutinosa using nanopore technology.</title>
        <authorList>
            <person name="Ma L."/>
            <person name="Dong C."/>
            <person name="Song C."/>
            <person name="Wang X."/>
            <person name="Zheng X."/>
            <person name="Niu Y."/>
            <person name="Chen S."/>
            <person name="Feng W."/>
        </authorList>
    </citation>
    <scope>NUCLEOTIDE SEQUENCE [LARGE SCALE GENOMIC DNA]</scope>
    <source>
        <strain evidence="17">DH-2019</strain>
    </source>
</reference>
<dbReference type="SUPFAM" id="SSF81340">
    <property type="entry name" value="Clc chloride channel"/>
    <property type="match status" value="1"/>
</dbReference>
<feature type="domain" description="CBS" evidence="16">
    <location>
        <begin position="778"/>
        <end position="839"/>
    </location>
</feature>
<proteinExistence type="inferred from homology"/>
<evidence type="ECO:0000256" key="1">
    <source>
        <dbReference type="ARBA" id="ARBA00004141"/>
    </source>
</evidence>
<dbReference type="PANTHER" id="PTHR11689:SF144">
    <property type="entry name" value="CHLORIDE CHANNEL PROTEIN"/>
    <property type="match status" value="1"/>
</dbReference>
<dbReference type="InterPro" id="IPR002251">
    <property type="entry name" value="Cl_channel_pln"/>
</dbReference>
<feature type="transmembrane region" description="Helical" evidence="14">
    <location>
        <begin position="446"/>
        <end position="466"/>
    </location>
</feature>
<feature type="compositionally biased region" description="Basic and acidic residues" evidence="15">
    <location>
        <begin position="1"/>
        <end position="19"/>
    </location>
</feature>
<feature type="transmembrane region" description="Helical" evidence="14">
    <location>
        <begin position="252"/>
        <end position="275"/>
    </location>
</feature>
<dbReference type="InterPro" id="IPR014743">
    <property type="entry name" value="Cl-channel_core"/>
</dbReference>
<dbReference type="PRINTS" id="PR00762">
    <property type="entry name" value="CLCHANNEL"/>
</dbReference>
<dbReference type="EMBL" id="JABTTQ020000410">
    <property type="protein sequence ID" value="KAK6139527.1"/>
    <property type="molecule type" value="Genomic_DNA"/>
</dbReference>
<evidence type="ECO:0000256" key="9">
    <source>
        <dbReference type="ARBA" id="ARBA00023122"/>
    </source>
</evidence>
<dbReference type="SUPFAM" id="SSF54631">
    <property type="entry name" value="CBS-domain pair"/>
    <property type="match status" value="1"/>
</dbReference>
<comment type="similarity">
    <text evidence="2 14">Belongs to the chloride channel (TC 2.A.49) family.</text>
</comment>
<keyword evidence="4 14" id="KW-0812">Transmembrane</keyword>
<evidence type="ECO:0000256" key="11">
    <source>
        <dbReference type="ARBA" id="ARBA00023173"/>
    </source>
</evidence>
<keyword evidence="12 14" id="KW-0868">Chloride</keyword>
<dbReference type="CDD" id="cd04591">
    <property type="entry name" value="CBS_pair_voltage-gated_CLC_euk_bac"/>
    <property type="match status" value="1"/>
</dbReference>
<feature type="region of interest" description="Disordered" evidence="15">
    <location>
        <begin position="78"/>
        <end position="116"/>
    </location>
</feature>
<evidence type="ECO:0000259" key="16">
    <source>
        <dbReference type="PROSITE" id="PS51371"/>
    </source>
</evidence>
<dbReference type="PANTHER" id="PTHR11689">
    <property type="entry name" value="CHLORIDE CHANNEL PROTEIN CLC FAMILY MEMBER"/>
    <property type="match status" value="1"/>
</dbReference>
<feature type="transmembrane region" description="Helical" evidence="14">
    <location>
        <begin position="319"/>
        <end position="343"/>
    </location>
</feature>
<dbReference type="Pfam" id="PF00571">
    <property type="entry name" value="CBS"/>
    <property type="match status" value="1"/>
</dbReference>
<keyword evidence="6" id="KW-0407">Ion channel</keyword>
<keyword evidence="6" id="KW-0851">Voltage-gated channel</keyword>
<keyword evidence="9 13" id="KW-0129">CBS domain</keyword>
<keyword evidence="8 14" id="KW-0406">Ion transport</keyword>
<evidence type="ECO:0000313" key="17">
    <source>
        <dbReference type="EMBL" id="KAK6139527.1"/>
    </source>
</evidence>
<feature type="transmembrane region" description="Helical" evidence="14">
    <location>
        <begin position="406"/>
        <end position="426"/>
    </location>
</feature>
<dbReference type="InterPro" id="IPR051280">
    <property type="entry name" value="Cl-channel/antiporter"/>
</dbReference>
<dbReference type="PROSITE" id="PS51371">
    <property type="entry name" value="CBS"/>
    <property type="match status" value="1"/>
</dbReference>
<gene>
    <name evidence="17" type="ORF">DH2020_026727</name>
</gene>
<keyword evidence="3 14" id="KW-0813">Transport</keyword>
<organism evidence="17 18">
    <name type="scientific">Rehmannia glutinosa</name>
    <name type="common">Chinese foxglove</name>
    <dbReference type="NCBI Taxonomy" id="99300"/>
    <lineage>
        <taxon>Eukaryota</taxon>
        <taxon>Viridiplantae</taxon>
        <taxon>Streptophyta</taxon>
        <taxon>Embryophyta</taxon>
        <taxon>Tracheophyta</taxon>
        <taxon>Spermatophyta</taxon>
        <taxon>Magnoliopsida</taxon>
        <taxon>eudicotyledons</taxon>
        <taxon>Gunneridae</taxon>
        <taxon>Pentapetalae</taxon>
        <taxon>asterids</taxon>
        <taxon>lamiids</taxon>
        <taxon>Lamiales</taxon>
        <taxon>Orobanchaceae</taxon>
        <taxon>Rehmannieae</taxon>
        <taxon>Rehmannia</taxon>
    </lineage>
</organism>
<keyword evidence="7 14" id="KW-1133">Transmembrane helix</keyword>
<protein>
    <recommendedName>
        <fullName evidence="14">Chloride channel protein</fullName>
    </recommendedName>
</protein>
<keyword evidence="5" id="KW-0677">Repeat</keyword>
<evidence type="ECO:0000256" key="10">
    <source>
        <dbReference type="ARBA" id="ARBA00023136"/>
    </source>
</evidence>
<comment type="subcellular location">
    <subcellularLocation>
        <location evidence="1 14">Membrane</location>
        <topology evidence="1 14">Multi-pass membrane protein</topology>
    </subcellularLocation>
</comment>
<evidence type="ECO:0000256" key="7">
    <source>
        <dbReference type="ARBA" id="ARBA00022989"/>
    </source>
</evidence>
<dbReference type="CDD" id="cd03685">
    <property type="entry name" value="ClC_6_like"/>
    <property type="match status" value="1"/>
</dbReference>
<accession>A0ABR0VZZ0</accession>
<feature type="transmembrane region" description="Helical" evidence="14">
    <location>
        <begin position="572"/>
        <end position="593"/>
    </location>
</feature>
<name>A0ABR0VZZ0_REHGL</name>
<feature type="transmembrane region" description="Helical" evidence="14">
    <location>
        <begin position="531"/>
        <end position="560"/>
    </location>
</feature>
<feature type="transmembrane region" description="Helical" evidence="14">
    <location>
        <begin position="349"/>
        <end position="369"/>
    </location>
</feature>
<feature type="transmembrane region" description="Helical" evidence="14">
    <location>
        <begin position="203"/>
        <end position="232"/>
    </location>
</feature>
<keyword evidence="11" id="KW-0869">Chloride channel</keyword>
<evidence type="ECO:0000256" key="5">
    <source>
        <dbReference type="ARBA" id="ARBA00022737"/>
    </source>
</evidence>
<evidence type="ECO:0000256" key="8">
    <source>
        <dbReference type="ARBA" id="ARBA00023065"/>
    </source>
</evidence>
<evidence type="ECO:0000256" key="6">
    <source>
        <dbReference type="ARBA" id="ARBA00022882"/>
    </source>
</evidence>
<comment type="caution">
    <text evidence="17">The sequence shown here is derived from an EMBL/GenBank/DDBJ whole genome shotgun (WGS) entry which is preliminary data.</text>
</comment>
<dbReference type="InterPro" id="IPR001807">
    <property type="entry name" value="ClC"/>
</dbReference>
<dbReference type="Gene3D" id="1.10.3080.10">
    <property type="entry name" value="Clc chloride channel"/>
    <property type="match status" value="1"/>
</dbReference>
<feature type="transmembrane region" description="Helical" evidence="14">
    <location>
        <begin position="599"/>
        <end position="626"/>
    </location>
</feature>
<evidence type="ECO:0000256" key="14">
    <source>
        <dbReference type="RuleBase" id="RU361221"/>
    </source>
</evidence>
<dbReference type="Pfam" id="PF00654">
    <property type="entry name" value="Voltage_CLC"/>
    <property type="match status" value="1"/>
</dbReference>
<evidence type="ECO:0000256" key="2">
    <source>
        <dbReference type="ARBA" id="ARBA00009476"/>
    </source>
</evidence>